<evidence type="ECO:0000313" key="2">
    <source>
        <dbReference type="Proteomes" id="UP000008854"/>
    </source>
</evidence>
<proteinExistence type="predicted"/>
<name>C1M1S1_SCHMA</name>
<dbReference type="RefSeq" id="XP_018650466.1">
    <property type="nucleotide sequence ID" value="XM_018796233.1"/>
</dbReference>
<reference evidence="3" key="2">
    <citation type="submission" date="2018-12" db="UniProtKB">
        <authorList>
            <consortium name="WormBaseParasite"/>
        </authorList>
    </citation>
    <scope>IDENTIFICATION</scope>
    <source>
        <strain evidence="3">Puerto Rican</strain>
    </source>
</reference>
<accession>C1M1S1</accession>
<evidence type="ECO:0000313" key="3">
    <source>
        <dbReference type="WBParaSite" id="Smp_187950.1"/>
    </source>
</evidence>
<reference evidence="2" key="1">
    <citation type="journal article" date="2012" name="PLoS Negl. Trop. Dis.">
        <title>A systematically improved high quality genome and transcriptome of the human blood fluke Schistosoma mansoni.</title>
        <authorList>
            <person name="Protasio A.V."/>
            <person name="Tsai I.J."/>
            <person name="Babbage A."/>
            <person name="Nichol S."/>
            <person name="Hunt M."/>
            <person name="Aslett M.A."/>
            <person name="De Silva N."/>
            <person name="Velarde G.S."/>
            <person name="Anderson T.J."/>
            <person name="Clark R.C."/>
            <person name="Davidson C."/>
            <person name="Dillon G.P."/>
            <person name="Holroyd N.E."/>
            <person name="LoVerde P.T."/>
            <person name="Lloyd C."/>
            <person name="McQuillan J."/>
            <person name="Oliveira G."/>
            <person name="Otto T.D."/>
            <person name="Parker-Manuel S.J."/>
            <person name="Quail M.A."/>
            <person name="Wilson R.A."/>
            <person name="Zerlotini A."/>
            <person name="Dunne D.W."/>
            <person name="Berriman M."/>
        </authorList>
    </citation>
    <scope>NUCLEOTIDE SEQUENCE [LARGE SCALE GENOMIC DNA]</scope>
    <source>
        <strain evidence="2">Puerto Rican</strain>
    </source>
</reference>
<evidence type="ECO:0000256" key="1">
    <source>
        <dbReference type="SAM" id="Phobius"/>
    </source>
</evidence>
<dbReference type="AlphaFoldDB" id="C1M1S1"/>
<dbReference type="GeneID" id="8351628"/>
<dbReference type="KEGG" id="smm:Smp_187950"/>
<sequence length="56" mass="6246">MVTFEGSVCSLEPTLINVLMNVFTSWTTTTLFCTAIVCACVLVFLQNLKHFHNCTC</sequence>
<dbReference type="HOGENOM" id="CLU_3016750_0_0_1"/>
<keyword evidence="1" id="KW-0472">Membrane</keyword>
<feature type="transmembrane region" description="Helical" evidence="1">
    <location>
        <begin position="23"/>
        <end position="45"/>
    </location>
</feature>
<keyword evidence="2" id="KW-1185">Reference proteome</keyword>
<keyword evidence="1" id="KW-1133">Transmembrane helix</keyword>
<dbReference type="WBParaSite" id="Smp_187950.1">
    <property type="protein sequence ID" value="Smp_187950.1"/>
    <property type="gene ID" value="Smp_187950"/>
</dbReference>
<keyword evidence="1" id="KW-0812">Transmembrane</keyword>
<dbReference type="InParanoid" id="C1M1S1"/>
<protein>
    <submittedName>
        <fullName evidence="3">Small hydrophobic protein</fullName>
    </submittedName>
</protein>
<organism evidence="2 3">
    <name type="scientific">Schistosoma mansoni</name>
    <name type="common">Blood fluke</name>
    <dbReference type="NCBI Taxonomy" id="6183"/>
    <lineage>
        <taxon>Eukaryota</taxon>
        <taxon>Metazoa</taxon>
        <taxon>Spiralia</taxon>
        <taxon>Lophotrochozoa</taxon>
        <taxon>Platyhelminthes</taxon>
        <taxon>Trematoda</taxon>
        <taxon>Digenea</taxon>
        <taxon>Strigeidida</taxon>
        <taxon>Schistosomatoidea</taxon>
        <taxon>Schistosomatidae</taxon>
        <taxon>Schistosoma</taxon>
    </lineage>
</organism>
<dbReference type="Proteomes" id="UP000008854">
    <property type="component" value="Unassembled WGS sequence"/>
</dbReference>
<dbReference type="CTD" id="8351628"/>